<accession>A0ABT4GNN8</accession>
<keyword evidence="3" id="KW-1185">Reference proteome</keyword>
<name>A0ABT4GNN8_9BACL</name>
<reference evidence="2 3" key="1">
    <citation type="submission" date="2022-05" db="EMBL/GenBank/DDBJ databases">
        <title>Genome Sequencing of Bee-Associated Microbes.</title>
        <authorList>
            <person name="Dunlap C."/>
        </authorList>
    </citation>
    <scope>NUCLEOTIDE SEQUENCE [LARGE SCALE GENOMIC DNA]</scope>
    <source>
        <strain evidence="2 3">NRRL B-14421</strain>
    </source>
</reference>
<comment type="caution">
    <text evidence="2">The sequence shown here is derived from an EMBL/GenBank/DDBJ whole genome shotgun (WGS) entry which is preliminary data.</text>
</comment>
<dbReference type="RefSeq" id="WP_029197680.1">
    <property type="nucleotide sequence ID" value="NZ_JAMDMW010000020.1"/>
</dbReference>
<evidence type="ECO:0000256" key="1">
    <source>
        <dbReference type="SAM" id="Phobius"/>
    </source>
</evidence>
<organism evidence="2 3">
    <name type="scientific">Paenibacillus alginolyticus</name>
    <dbReference type="NCBI Taxonomy" id="59839"/>
    <lineage>
        <taxon>Bacteria</taxon>
        <taxon>Bacillati</taxon>
        <taxon>Bacillota</taxon>
        <taxon>Bacilli</taxon>
        <taxon>Bacillales</taxon>
        <taxon>Paenibacillaceae</taxon>
        <taxon>Paenibacillus</taxon>
    </lineage>
</organism>
<sequence>MNLHYFVLIVFIVYMLYKGIKAFKAKKQVGAVFLKGSSNYKSIQTMIFSILVVPFVILLDWNLKYLILIVIVFLGVMIEQVYVGELGIKLNDEFFAKERIMHGYMVEDRLDQFEIMIIGRTDTIKVTVSKSLIGKPVEEILEAYLNPIKV</sequence>
<protein>
    <recommendedName>
        <fullName evidence="4">DUF5673 domain-containing protein</fullName>
    </recommendedName>
</protein>
<keyword evidence="1" id="KW-1133">Transmembrane helix</keyword>
<feature type="transmembrane region" description="Helical" evidence="1">
    <location>
        <begin position="6"/>
        <end position="23"/>
    </location>
</feature>
<evidence type="ECO:0000313" key="2">
    <source>
        <dbReference type="EMBL" id="MCY9697832.1"/>
    </source>
</evidence>
<evidence type="ECO:0000313" key="3">
    <source>
        <dbReference type="Proteomes" id="UP001527099"/>
    </source>
</evidence>
<feature type="transmembrane region" description="Helical" evidence="1">
    <location>
        <begin position="43"/>
        <end position="59"/>
    </location>
</feature>
<proteinExistence type="predicted"/>
<keyword evidence="1" id="KW-0472">Membrane</keyword>
<gene>
    <name evidence="2" type="ORF">M5X19_33995</name>
</gene>
<dbReference type="Proteomes" id="UP001527099">
    <property type="component" value="Unassembled WGS sequence"/>
</dbReference>
<feature type="transmembrane region" description="Helical" evidence="1">
    <location>
        <begin position="65"/>
        <end position="83"/>
    </location>
</feature>
<keyword evidence="1" id="KW-0812">Transmembrane</keyword>
<evidence type="ECO:0008006" key="4">
    <source>
        <dbReference type="Google" id="ProtNLM"/>
    </source>
</evidence>
<dbReference type="EMBL" id="JAMDMX010000170">
    <property type="protein sequence ID" value="MCY9697832.1"/>
    <property type="molecule type" value="Genomic_DNA"/>
</dbReference>